<name>A0A1D1VFJ8_RAMVA</name>
<evidence type="ECO:0000313" key="2">
    <source>
        <dbReference type="Proteomes" id="UP000186922"/>
    </source>
</evidence>
<dbReference type="Proteomes" id="UP000186922">
    <property type="component" value="Unassembled WGS sequence"/>
</dbReference>
<protein>
    <submittedName>
        <fullName evidence="1">Uncharacterized protein</fullName>
    </submittedName>
</protein>
<reference evidence="1 2" key="1">
    <citation type="journal article" date="2016" name="Nat. Commun.">
        <title>Extremotolerant tardigrade genome and improved radiotolerance of human cultured cells by tardigrade-unique protein.</title>
        <authorList>
            <person name="Hashimoto T."/>
            <person name="Horikawa D.D."/>
            <person name="Saito Y."/>
            <person name="Kuwahara H."/>
            <person name="Kozuka-Hata H."/>
            <person name="Shin-I T."/>
            <person name="Minakuchi Y."/>
            <person name="Ohishi K."/>
            <person name="Motoyama A."/>
            <person name="Aizu T."/>
            <person name="Enomoto A."/>
            <person name="Kondo K."/>
            <person name="Tanaka S."/>
            <person name="Hara Y."/>
            <person name="Koshikawa S."/>
            <person name="Sagara H."/>
            <person name="Miura T."/>
            <person name="Yokobori S."/>
            <person name="Miyagawa K."/>
            <person name="Suzuki Y."/>
            <person name="Kubo T."/>
            <person name="Oyama M."/>
            <person name="Kohara Y."/>
            <person name="Fujiyama A."/>
            <person name="Arakawa K."/>
            <person name="Katayama T."/>
            <person name="Toyoda A."/>
            <person name="Kunieda T."/>
        </authorList>
    </citation>
    <scope>NUCLEOTIDE SEQUENCE [LARGE SCALE GENOMIC DNA]</scope>
    <source>
        <strain evidence="1 2">YOKOZUNA-1</strain>
    </source>
</reference>
<comment type="caution">
    <text evidence="1">The sequence shown here is derived from an EMBL/GenBank/DDBJ whole genome shotgun (WGS) entry which is preliminary data.</text>
</comment>
<dbReference type="AlphaFoldDB" id="A0A1D1VFJ8"/>
<sequence length="92" mass="9938">MPNTSRSTTFDCPASVRIEGILEDWRIICSRCYALLTEMASCVLSLGPPTSQQTQHDVTSATALTGSANLLALFDALITSGRVSLHLAKQRQ</sequence>
<gene>
    <name evidence="1" type="primary">RvY_10556</name>
    <name evidence="1" type="synonym">RvY_10556.2</name>
    <name evidence="1" type="ORF">RvY_10556-2</name>
</gene>
<accession>A0A1D1VFJ8</accession>
<proteinExistence type="predicted"/>
<evidence type="ECO:0000313" key="1">
    <source>
        <dbReference type="EMBL" id="GAU99575.1"/>
    </source>
</evidence>
<dbReference type="EMBL" id="BDGG01000005">
    <property type="protein sequence ID" value="GAU99575.1"/>
    <property type="molecule type" value="Genomic_DNA"/>
</dbReference>
<keyword evidence="2" id="KW-1185">Reference proteome</keyword>
<organism evidence="1 2">
    <name type="scientific">Ramazzottius varieornatus</name>
    <name type="common">Water bear</name>
    <name type="synonym">Tardigrade</name>
    <dbReference type="NCBI Taxonomy" id="947166"/>
    <lineage>
        <taxon>Eukaryota</taxon>
        <taxon>Metazoa</taxon>
        <taxon>Ecdysozoa</taxon>
        <taxon>Tardigrada</taxon>
        <taxon>Eutardigrada</taxon>
        <taxon>Parachela</taxon>
        <taxon>Hypsibioidea</taxon>
        <taxon>Ramazzottiidae</taxon>
        <taxon>Ramazzottius</taxon>
    </lineage>
</organism>